<dbReference type="InterPro" id="IPR013218">
    <property type="entry name" value="Dsn1/Mis13"/>
</dbReference>
<proteinExistence type="predicted"/>
<dbReference type="GO" id="GO:0000444">
    <property type="term" value="C:MIS12/MIND type complex"/>
    <property type="evidence" value="ECO:0007669"/>
    <property type="project" value="InterPro"/>
</dbReference>
<dbReference type="GO" id="GO:0007059">
    <property type="term" value="P:chromosome segregation"/>
    <property type="evidence" value="ECO:0007669"/>
    <property type="project" value="InterPro"/>
</dbReference>
<dbReference type="AlphaFoldDB" id="A0AAD7HVF2"/>
<comment type="caution">
    <text evidence="2">The sequence shown here is derived from an EMBL/GenBank/DDBJ whole genome shotgun (WGS) entry which is preliminary data.</text>
</comment>
<evidence type="ECO:0000313" key="3">
    <source>
        <dbReference type="Proteomes" id="UP001215280"/>
    </source>
</evidence>
<dbReference type="Pfam" id="PF08202">
    <property type="entry name" value="MIS13"/>
    <property type="match status" value="1"/>
</dbReference>
<feature type="compositionally biased region" description="Basic and acidic residues" evidence="1">
    <location>
        <begin position="453"/>
        <end position="465"/>
    </location>
</feature>
<organism evidence="2 3">
    <name type="scientific">Mycena maculata</name>
    <dbReference type="NCBI Taxonomy" id="230809"/>
    <lineage>
        <taxon>Eukaryota</taxon>
        <taxon>Fungi</taxon>
        <taxon>Dikarya</taxon>
        <taxon>Basidiomycota</taxon>
        <taxon>Agaricomycotina</taxon>
        <taxon>Agaricomycetes</taxon>
        <taxon>Agaricomycetidae</taxon>
        <taxon>Agaricales</taxon>
        <taxon>Marasmiineae</taxon>
        <taxon>Mycenaceae</taxon>
        <taxon>Mycena</taxon>
    </lineage>
</organism>
<name>A0AAD7HVF2_9AGAR</name>
<feature type="compositionally biased region" description="Basic and acidic residues" evidence="1">
    <location>
        <begin position="25"/>
        <end position="37"/>
    </location>
</feature>
<dbReference type="EMBL" id="JARJLG010000199">
    <property type="protein sequence ID" value="KAJ7729228.1"/>
    <property type="molecule type" value="Genomic_DNA"/>
</dbReference>
<dbReference type="Proteomes" id="UP001215280">
    <property type="component" value="Unassembled WGS sequence"/>
</dbReference>
<feature type="compositionally biased region" description="Basic and acidic residues" evidence="1">
    <location>
        <begin position="153"/>
        <end position="165"/>
    </location>
</feature>
<sequence>MEAHWQANPLLAVAAAAKKTKAKRKYTEDTLLGRDSARPPSAGPSNPPAKKFKADVPRGRSRNASVDPALEQEVLDMEDKTARLRASRAQTTGESSIAFRSSPEKQPRPRSANSKSKKQQPVVDMEEPLRDGTPQAVRNKLLRGDAMAAIARDASRARTPESDPKGHRRRSSLGGRGHRISDSFQDGAYALPHPKVDELSFYKHVDRDVPPADQVRQLIVWSASRAGPPRANLPPEDLAGLKTITDGMMRWVAERRLDVSMFQSDDKDMDDGVKGKNAQNEKNTRWVGVYSKEIEDAETEAEEWKRIQFHYDAYGETAKKHFEERSRARAEKRAQPIDERFLDERFRRGLELARALPNPAAQLRDAARDLQPTLDALHTDLHTTRTAVRVARRVLDVRFNLLGAGLDARAGTGASGGGGSDVRGLLKALARVDAERPPERVGDEVRQAAREVQRAVRAGEGERRVTLTGAVPGAASGSTPRRPGTPRRERTPGKDRTPARERTPVR</sequence>
<protein>
    <submittedName>
        <fullName evidence="2">Mis12-Mtw1 protein family-domain-containing protein</fullName>
    </submittedName>
</protein>
<feature type="compositionally biased region" description="Basic and acidic residues" evidence="1">
    <location>
        <begin position="486"/>
        <end position="506"/>
    </location>
</feature>
<dbReference type="GO" id="GO:0051301">
    <property type="term" value="P:cell division"/>
    <property type="evidence" value="ECO:0007669"/>
    <property type="project" value="InterPro"/>
</dbReference>
<dbReference type="PANTHER" id="PTHR14778:SF2">
    <property type="entry name" value="KINETOCHORE-ASSOCIATED PROTEIN DSN1 HOMOLOG"/>
    <property type="match status" value="1"/>
</dbReference>
<feature type="region of interest" description="Disordered" evidence="1">
    <location>
        <begin position="453"/>
        <end position="506"/>
    </location>
</feature>
<accession>A0AAD7HVF2</accession>
<feature type="compositionally biased region" description="Polar residues" evidence="1">
    <location>
        <begin position="88"/>
        <end position="99"/>
    </location>
</feature>
<evidence type="ECO:0000313" key="2">
    <source>
        <dbReference type="EMBL" id="KAJ7729228.1"/>
    </source>
</evidence>
<reference evidence="2" key="1">
    <citation type="submission" date="2023-03" db="EMBL/GenBank/DDBJ databases">
        <title>Massive genome expansion in bonnet fungi (Mycena s.s.) driven by repeated elements and novel gene families across ecological guilds.</title>
        <authorList>
            <consortium name="Lawrence Berkeley National Laboratory"/>
            <person name="Harder C.B."/>
            <person name="Miyauchi S."/>
            <person name="Viragh M."/>
            <person name="Kuo A."/>
            <person name="Thoen E."/>
            <person name="Andreopoulos B."/>
            <person name="Lu D."/>
            <person name="Skrede I."/>
            <person name="Drula E."/>
            <person name="Henrissat B."/>
            <person name="Morin E."/>
            <person name="Kohler A."/>
            <person name="Barry K."/>
            <person name="LaButti K."/>
            <person name="Morin E."/>
            <person name="Salamov A."/>
            <person name="Lipzen A."/>
            <person name="Mereny Z."/>
            <person name="Hegedus B."/>
            <person name="Baldrian P."/>
            <person name="Stursova M."/>
            <person name="Weitz H."/>
            <person name="Taylor A."/>
            <person name="Grigoriev I.V."/>
            <person name="Nagy L.G."/>
            <person name="Martin F."/>
            <person name="Kauserud H."/>
        </authorList>
    </citation>
    <scope>NUCLEOTIDE SEQUENCE</scope>
    <source>
        <strain evidence="2">CBHHK188m</strain>
    </source>
</reference>
<feature type="region of interest" description="Disordered" evidence="1">
    <location>
        <begin position="19"/>
        <end position="189"/>
    </location>
</feature>
<evidence type="ECO:0000256" key="1">
    <source>
        <dbReference type="SAM" id="MobiDB-lite"/>
    </source>
</evidence>
<dbReference type="PANTHER" id="PTHR14778">
    <property type="entry name" value="KINETOCHORE-ASSOCIATED PROTEIN DSN1 HOMOLOG"/>
    <property type="match status" value="1"/>
</dbReference>
<gene>
    <name evidence="2" type="ORF">DFH07DRAFT_1066226</name>
</gene>
<keyword evidence="3" id="KW-1185">Reference proteome</keyword>